<dbReference type="NCBIfam" id="TIGR00225">
    <property type="entry name" value="prc"/>
    <property type="match status" value="1"/>
</dbReference>
<dbReference type="Pfam" id="PF03572">
    <property type="entry name" value="Peptidase_S41"/>
    <property type="match status" value="1"/>
</dbReference>
<keyword evidence="3" id="KW-0378">Hydrolase</keyword>
<dbReference type="FunFam" id="2.30.42.10:FF:000063">
    <property type="entry name" value="Peptidase, S41 family"/>
    <property type="match status" value="1"/>
</dbReference>
<dbReference type="CDD" id="cd06782">
    <property type="entry name" value="cpPDZ_CPP-like"/>
    <property type="match status" value="1"/>
</dbReference>
<dbReference type="PANTHER" id="PTHR32060">
    <property type="entry name" value="TAIL-SPECIFIC PROTEASE"/>
    <property type="match status" value="1"/>
</dbReference>
<gene>
    <name evidence="6" type="ORF">METZ01_LOCUS113637</name>
</gene>
<sequence length="408" mass="45554">VTLLILTAATTSKSDYYNDVAKSQKLIMDVYKYTVNNYADKLNLDEYTRSSIKNMVESLDPYTVYMEEDERQGIDMLTKGKYGGVGIQISKRQGELTVIAPIDDTPAQHAGIQSGDVIAKIDTILTKDLSSTDAAKYIRGKRGTTVILHIKRIGYDELLKFPLVRDDIKVKDVAWFGMIDEEIGYIRLTRFSKNSVQEMKKAFISLMKQNSQGIILDLRDNPGGLLQSSIEILDMLVPKGELLLSTKGRIKKSNREFISQKVPVVPENVKIAVLINNGSASASEIVSGTIQDLDRGIVIGRKSFGKGLVQSVYGLDKKRSLKLTTAKYFIPSGRLIQKEDYVDEKMVTETNELDSIFYTTNGRIVKGGGGITPDLQINKPEFGPLTTACWRKGLFFSFVQQEKSNYNN</sequence>
<dbReference type="Gene3D" id="2.30.42.10">
    <property type="match status" value="1"/>
</dbReference>
<name>A0A381X974_9ZZZZ</name>
<dbReference type="EMBL" id="UINC01014205">
    <property type="protein sequence ID" value="SVA60783.1"/>
    <property type="molecule type" value="Genomic_DNA"/>
</dbReference>
<dbReference type="GO" id="GO:0030288">
    <property type="term" value="C:outer membrane-bounded periplasmic space"/>
    <property type="evidence" value="ECO:0007669"/>
    <property type="project" value="TreeGrafter"/>
</dbReference>
<dbReference type="PANTHER" id="PTHR32060:SF30">
    <property type="entry name" value="CARBOXY-TERMINAL PROCESSING PROTEASE CTPA"/>
    <property type="match status" value="1"/>
</dbReference>
<evidence type="ECO:0000256" key="1">
    <source>
        <dbReference type="ARBA" id="ARBA00009179"/>
    </source>
</evidence>
<reference evidence="6" key="1">
    <citation type="submission" date="2018-05" db="EMBL/GenBank/DDBJ databases">
        <authorList>
            <person name="Lanie J.A."/>
            <person name="Ng W.-L."/>
            <person name="Kazmierczak K.M."/>
            <person name="Andrzejewski T.M."/>
            <person name="Davidsen T.M."/>
            <person name="Wayne K.J."/>
            <person name="Tettelin H."/>
            <person name="Glass J.I."/>
            <person name="Rusch D."/>
            <person name="Podicherti R."/>
            <person name="Tsui H.-C.T."/>
            <person name="Winkler M.E."/>
        </authorList>
    </citation>
    <scope>NUCLEOTIDE SEQUENCE</scope>
</reference>
<accession>A0A381X974</accession>
<dbReference type="InterPro" id="IPR029045">
    <property type="entry name" value="ClpP/crotonase-like_dom_sf"/>
</dbReference>
<evidence type="ECO:0000313" key="6">
    <source>
        <dbReference type="EMBL" id="SVA60783.1"/>
    </source>
</evidence>
<dbReference type="GO" id="GO:0008236">
    <property type="term" value="F:serine-type peptidase activity"/>
    <property type="evidence" value="ECO:0007669"/>
    <property type="project" value="UniProtKB-KW"/>
</dbReference>
<dbReference type="CDD" id="cd07560">
    <property type="entry name" value="Peptidase_S41_CPP"/>
    <property type="match status" value="1"/>
</dbReference>
<dbReference type="GO" id="GO:0004175">
    <property type="term" value="F:endopeptidase activity"/>
    <property type="evidence" value="ECO:0007669"/>
    <property type="project" value="TreeGrafter"/>
</dbReference>
<feature type="domain" description="PDZ" evidence="5">
    <location>
        <begin position="74"/>
        <end position="139"/>
    </location>
</feature>
<dbReference type="InterPro" id="IPR004447">
    <property type="entry name" value="Peptidase_S41A"/>
</dbReference>
<dbReference type="SMART" id="SM00228">
    <property type="entry name" value="PDZ"/>
    <property type="match status" value="1"/>
</dbReference>
<organism evidence="6">
    <name type="scientific">marine metagenome</name>
    <dbReference type="NCBI Taxonomy" id="408172"/>
    <lineage>
        <taxon>unclassified sequences</taxon>
        <taxon>metagenomes</taxon>
        <taxon>ecological metagenomes</taxon>
    </lineage>
</organism>
<keyword evidence="2" id="KW-0645">Protease</keyword>
<proteinExistence type="inferred from homology"/>
<dbReference type="InterPro" id="IPR036034">
    <property type="entry name" value="PDZ_sf"/>
</dbReference>
<dbReference type="Gene3D" id="3.30.750.44">
    <property type="match status" value="1"/>
</dbReference>
<dbReference type="SUPFAM" id="SSF52096">
    <property type="entry name" value="ClpP/crotonase"/>
    <property type="match status" value="1"/>
</dbReference>
<dbReference type="GO" id="GO:0006508">
    <property type="term" value="P:proteolysis"/>
    <property type="evidence" value="ECO:0007669"/>
    <property type="project" value="UniProtKB-KW"/>
</dbReference>
<evidence type="ECO:0000256" key="3">
    <source>
        <dbReference type="ARBA" id="ARBA00022801"/>
    </source>
</evidence>
<evidence type="ECO:0000256" key="4">
    <source>
        <dbReference type="ARBA" id="ARBA00022825"/>
    </source>
</evidence>
<dbReference type="GO" id="GO:0007165">
    <property type="term" value="P:signal transduction"/>
    <property type="evidence" value="ECO:0007669"/>
    <property type="project" value="TreeGrafter"/>
</dbReference>
<dbReference type="PROSITE" id="PS50106">
    <property type="entry name" value="PDZ"/>
    <property type="match status" value="1"/>
</dbReference>
<dbReference type="InterPro" id="IPR001478">
    <property type="entry name" value="PDZ"/>
</dbReference>
<evidence type="ECO:0000256" key="2">
    <source>
        <dbReference type="ARBA" id="ARBA00022670"/>
    </source>
</evidence>
<protein>
    <recommendedName>
        <fullName evidence="5">PDZ domain-containing protein</fullName>
    </recommendedName>
</protein>
<dbReference type="AlphaFoldDB" id="A0A381X974"/>
<evidence type="ECO:0000259" key="5">
    <source>
        <dbReference type="PROSITE" id="PS50106"/>
    </source>
</evidence>
<keyword evidence="4" id="KW-0720">Serine protease</keyword>
<dbReference type="SMART" id="SM00245">
    <property type="entry name" value="TSPc"/>
    <property type="match status" value="1"/>
</dbReference>
<dbReference type="SUPFAM" id="SSF50156">
    <property type="entry name" value="PDZ domain-like"/>
    <property type="match status" value="1"/>
</dbReference>
<comment type="similarity">
    <text evidence="1">Belongs to the peptidase S41A family.</text>
</comment>
<feature type="non-terminal residue" evidence="6">
    <location>
        <position position="1"/>
    </location>
</feature>
<dbReference type="InterPro" id="IPR005151">
    <property type="entry name" value="Tail-specific_protease"/>
</dbReference>
<dbReference type="Pfam" id="PF13180">
    <property type="entry name" value="PDZ_2"/>
    <property type="match status" value="1"/>
</dbReference>
<dbReference type="Gene3D" id="3.90.226.10">
    <property type="entry name" value="2-enoyl-CoA Hydratase, Chain A, domain 1"/>
    <property type="match status" value="1"/>
</dbReference>